<keyword evidence="12 16" id="KW-0630">Potassium</keyword>
<comment type="catalytic activity">
    <reaction evidence="1 16">
        <text>(R)-pantothenate + ATP = (R)-4'-phosphopantothenate + ADP + H(+)</text>
        <dbReference type="Rhea" id="RHEA:16373"/>
        <dbReference type="ChEBI" id="CHEBI:10986"/>
        <dbReference type="ChEBI" id="CHEBI:15378"/>
        <dbReference type="ChEBI" id="CHEBI:29032"/>
        <dbReference type="ChEBI" id="CHEBI:30616"/>
        <dbReference type="ChEBI" id="CHEBI:456216"/>
        <dbReference type="EC" id="2.7.1.33"/>
    </reaction>
</comment>
<evidence type="ECO:0000256" key="5">
    <source>
        <dbReference type="ARBA" id="ARBA00011738"/>
    </source>
</evidence>
<comment type="cofactor">
    <cofactor evidence="16">
        <name>NH4(+)</name>
        <dbReference type="ChEBI" id="CHEBI:28938"/>
    </cofactor>
    <cofactor evidence="16">
        <name>K(+)</name>
        <dbReference type="ChEBI" id="CHEBI:29103"/>
    </cofactor>
    <text evidence="16">A monovalent cation. Ammonium or potassium.</text>
</comment>
<evidence type="ECO:0000256" key="2">
    <source>
        <dbReference type="ARBA" id="ARBA00001958"/>
    </source>
</evidence>
<dbReference type="PANTHER" id="PTHR34265">
    <property type="entry name" value="TYPE III PANTOTHENATE KINASE"/>
    <property type="match status" value="1"/>
</dbReference>
<evidence type="ECO:0000256" key="4">
    <source>
        <dbReference type="ARBA" id="ARBA00005225"/>
    </source>
</evidence>
<dbReference type="HAMAP" id="MF_01274">
    <property type="entry name" value="Pantothen_kinase_3"/>
    <property type="match status" value="1"/>
</dbReference>
<feature type="binding site" evidence="16">
    <location>
        <begin position="94"/>
        <end position="97"/>
    </location>
    <ligand>
        <name>substrate</name>
    </ligand>
</feature>
<feature type="binding site" evidence="16">
    <location>
        <position position="87"/>
    </location>
    <ligand>
        <name>substrate</name>
    </ligand>
</feature>
<evidence type="ECO:0000256" key="7">
    <source>
        <dbReference type="ARBA" id="ARBA00022490"/>
    </source>
</evidence>
<feature type="binding site" evidence="16">
    <location>
        <position position="176"/>
    </location>
    <ligand>
        <name>substrate</name>
    </ligand>
</feature>
<evidence type="ECO:0000256" key="16">
    <source>
        <dbReference type="HAMAP-Rule" id="MF_01274"/>
    </source>
</evidence>
<keyword evidence="16" id="KW-0479">Metal-binding</keyword>
<dbReference type="InterPro" id="IPR004619">
    <property type="entry name" value="Type_III_PanK"/>
</dbReference>
<evidence type="ECO:0000313" key="17">
    <source>
        <dbReference type="EMBL" id="KHE41343.1"/>
    </source>
</evidence>
<evidence type="ECO:0000256" key="9">
    <source>
        <dbReference type="ARBA" id="ARBA00022741"/>
    </source>
</evidence>
<comment type="cofactor">
    <cofactor evidence="2">
        <name>K(+)</name>
        <dbReference type="ChEBI" id="CHEBI:29103"/>
    </cofactor>
</comment>
<comment type="subunit">
    <text evidence="5 16">Homodimer.</text>
</comment>
<proteinExistence type="inferred from homology"/>
<evidence type="ECO:0000256" key="3">
    <source>
        <dbReference type="ARBA" id="ARBA00004496"/>
    </source>
</evidence>
<dbReference type="SUPFAM" id="SSF53067">
    <property type="entry name" value="Actin-like ATPase domain"/>
    <property type="match status" value="2"/>
</dbReference>
<dbReference type="EMBL" id="JRGF01000012">
    <property type="protein sequence ID" value="KHE41343.1"/>
    <property type="molecule type" value="Genomic_DNA"/>
</dbReference>
<evidence type="ECO:0000256" key="1">
    <source>
        <dbReference type="ARBA" id="ARBA00001206"/>
    </source>
</evidence>
<feature type="active site" description="Proton acceptor" evidence="16">
    <location>
        <position position="96"/>
    </location>
</feature>
<feature type="binding site" evidence="16">
    <location>
        <position position="117"/>
    </location>
    <ligand>
        <name>K(+)</name>
        <dbReference type="ChEBI" id="CHEBI:29103"/>
    </ligand>
</feature>
<evidence type="ECO:0000256" key="12">
    <source>
        <dbReference type="ARBA" id="ARBA00022958"/>
    </source>
</evidence>
<comment type="caution">
    <text evidence="17">The sequence shown here is derived from an EMBL/GenBank/DDBJ whole genome shotgun (WGS) entry which is preliminary data.</text>
</comment>
<comment type="function">
    <text evidence="16">Catalyzes the phosphorylation of pantothenate (Pan), the first step in CoA biosynthesis.</text>
</comment>
<feature type="binding site" evidence="16">
    <location>
        <begin position="6"/>
        <end position="13"/>
    </location>
    <ligand>
        <name>ATP</name>
        <dbReference type="ChEBI" id="CHEBI:30616"/>
    </ligand>
</feature>
<evidence type="ECO:0000256" key="11">
    <source>
        <dbReference type="ARBA" id="ARBA00022840"/>
    </source>
</evidence>
<evidence type="ECO:0000256" key="10">
    <source>
        <dbReference type="ARBA" id="ARBA00022777"/>
    </source>
</evidence>
<comment type="pathway">
    <text evidence="4 16">Cofactor biosynthesis; coenzyme A biosynthesis; CoA from (R)-pantothenate: step 1/5.</text>
</comment>
<dbReference type="NCBIfam" id="TIGR00671">
    <property type="entry name" value="baf"/>
    <property type="match status" value="1"/>
</dbReference>
<evidence type="ECO:0000256" key="8">
    <source>
        <dbReference type="ARBA" id="ARBA00022679"/>
    </source>
</evidence>
<comment type="subcellular location">
    <subcellularLocation>
        <location evidence="3 16">Cytoplasm</location>
    </subcellularLocation>
</comment>
<keyword evidence="13 16" id="KW-0173">Coenzyme A biosynthesis</keyword>
<evidence type="ECO:0000256" key="14">
    <source>
        <dbReference type="ARBA" id="ARBA00038036"/>
    </source>
</evidence>
<reference evidence="17 18" key="1">
    <citation type="submission" date="2014-09" db="EMBL/GenBank/DDBJ databases">
        <title>Alistipes sp. 627, sp. nov., a novel member of the family Rikenellaceae isolated from human faeces.</title>
        <authorList>
            <person name="Shkoporov A.N."/>
            <person name="Chaplin A.V."/>
            <person name="Motuzova O.V."/>
            <person name="Kafarskaia L.I."/>
            <person name="Khokhlova E.V."/>
            <person name="Efimov B.A."/>
        </authorList>
    </citation>
    <scope>NUCLEOTIDE SEQUENCE [LARGE SCALE GENOMIC DNA]</scope>
    <source>
        <strain evidence="17 18">627</strain>
    </source>
</reference>
<evidence type="ECO:0000313" key="18">
    <source>
        <dbReference type="Proteomes" id="UP000030889"/>
    </source>
</evidence>
<dbReference type="PANTHER" id="PTHR34265:SF1">
    <property type="entry name" value="TYPE III PANTOTHENATE KINASE"/>
    <property type="match status" value="1"/>
</dbReference>
<dbReference type="Pfam" id="PF03309">
    <property type="entry name" value="Pan_kinase"/>
    <property type="match status" value="1"/>
</dbReference>
<dbReference type="Proteomes" id="UP000030889">
    <property type="component" value="Unassembled WGS sequence"/>
</dbReference>
<feature type="binding site" evidence="16">
    <location>
        <position position="120"/>
    </location>
    <ligand>
        <name>ATP</name>
        <dbReference type="ChEBI" id="CHEBI:30616"/>
    </ligand>
</feature>
<evidence type="ECO:0000256" key="6">
    <source>
        <dbReference type="ARBA" id="ARBA00012102"/>
    </source>
</evidence>
<keyword evidence="18" id="KW-1185">Reference proteome</keyword>
<name>A0ABR4YHC2_9BACT</name>
<keyword evidence="7 16" id="KW-0963">Cytoplasm</keyword>
<dbReference type="Gene3D" id="3.30.420.40">
    <property type="match status" value="1"/>
</dbReference>
<keyword evidence="8 16" id="KW-0808">Transferase</keyword>
<evidence type="ECO:0000256" key="15">
    <source>
        <dbReference type="ARBA" id="ARBA00040883"/>
    </source>
</evidence>
<gene>
    <name evidence="16" type="primary">coaX</name>
    <name evidence="17" type="ORF">LG35_08910</name>
</gene>
<keyword evidence="10 16" id="KW-0418">Kinase</keyword>
<keyword evidence="9 16" id="KW-0547">Nucleotide-binding</keyword>
<dbReference type="InterPro" id="IPR043129">
    <property type="entry name" value="ATPase_NBD"/>
</dbReference>
<accession>A0ABR4YHC2</accession>
<dbReference type="CDD" id="cd24015">
    <property type="entry name" value="ASKHA_NBD_PanK-III"/>
    <property type="match status" value="1"/>
</dbReference>
<dbReference type="EC" id="2.7.1.33" evidence="6 16"/>
<evidence type="ECO:0000256" key="13">
    <source>
        <dbReference type="ARBA" id="ARBA00022993"/>
    </source>
</evidence>
<protein>
    <recommendedName>
        <fullName evidence="15 16">Type III pantothenate kinase</fullName>
        <ecNumber evidence="6 16">2.7.1.33</ecNumber>
    </recommendedName>
    <alternativeName>
        <fullName evidence="16">PanK-III</fullName>
    </alternativeName>
    <alternativeName>
        <fullName evidence="16">Pantothenic acid kinase</fullName>
    </alternativeName>
</protein>
<sequence length="251" mass="27374">MNLIVDIGNSRMKVAVFSGGEIVERWTFGCREIGRFDEIFSRYAGFDRAILSSTRDENPEPEEMLRCRSGYFLKFANTVPVPLENGYGTPHTLGCDRLAAAVGGVGMLPGRNLMIVDFGSAITCDIVTAEGRYLGGSISPGLGMRFRSLADYTDRLPLLEAEACVGYEEREVPSSTVGAMVSGVAGGIELEIRGRMERYAGEFAGLTTIFTGGDAPLFEKRFKNTIFANHELVLAGLNTILDYNADRKQSL</sequence>
<organism evidence="17 18">
    <name type="scientific">Alistipes inops</name>
    <dbReference type="NCBI Taxonomy" id="1501391"/>
    <lineage>
        <taxon>Bacteria</taxon>
        <taxon>Pseudomonadati</taxon>
        <taxon>Bacteroidota</taxon>
        <taxon>Bacteroidia</taxon>
        <taxon>Bacteroidales</taxon>
        <taxon>Rikenellaceae</taxon>
        <taxon>Alistipes</taxon>
    </lineage>
</organism>
<comment type="similarity">
    <text evidence="14 16">Belongs to the type III pantothenate kinase family.</text>
</comment>
<keyword evidence="11 16" id="KW-0067">ATP-binding</keyword>